<name>A0A2R8AIJ3_9RHOB</name>
<dbReference type="Pfam" id="PF05099">
    <property type="entry name" value="TerB"/>
    <property type="match status" value="1"/>
</dbReference>
<dbReference type="SUPFAM" id="SSF158682">
    <property type="entry name" value="TerB-like"/>
    <property type="match status" value="1"/>
</dbReference>
<dbReference type="OrthoDB" id="5402150at2"/>
<evidence type="ECO:0000313" key="3">
    <source>
        <dbReference type="Proteomes" id="UP000244911"/>
    </source>
</evidence>
<dbReference type="Proteomes" id="UP000244911">
    <property type="component" value="Unassembled WGS sequence"/>
</dbReference>
<evidence type="ECO:0000259" key="1">
    <source>
        <dbReference type="Pfam" id="PF05099"/>
    </source>
</evidence>
<dbReference type="InterPro" id="IPR007791">
    <property type="entry name" value="DjlA_N"/>
</dbReference>
<protein>
    <recommendedName>
        <fullName evidence="1">Co-chaperone DjlA N-terminal domain-containing protein</fullName>
    </recommendedName>
</protein>
<dbReference type="RefSeq" id="WP_108855908.1">
    <property type="nucleotide sequence ID" value="NZ_OMOI01000001.1"/>
</dbReference>
<sequence length="129" mass="14248">MSQADKICWTEDAQRAMGVLLVRLARADADYAQTEIARIDRLFARHYDLNPIKAAKLRAVCEGQERQAGATEDLAKAVQDMMPLEQRVKIITALWQVSLADGVLRDEEADLVSRVADAAGVPRSNIAVE</sequence>
<proteinExistence type="predicted"/>
<keyword evidence="3" id="KW-1185">Reference proteome</keyword>
<dbReference type="InterPro" id="IPR029024">
    <property type="entry name" value="TerB-like"/>
</dbReference>
<dbReference type="CDD" id="cd07313">
    <property type="entry name" value="terB_like_2"/>
    <property type="match status" value="1"/>
</dbReference>
<dbReference type="AlphaFoldDB" id="A0A2R8AIJ3"/>
<gene>
    <name evidence="2" type="ORF">ALP8811_00834</name>
</gene>
<dbReference type="Gene3D" id="1.10.3680.10">
    <property type="entry name" value="TerB-like"/>
    <property type="match status" value="1"/>
</dbReference>
<accession>A0A2R8AIJ3</accession>
<reference evidence="2 3" key="1">
    <citation type="submission" date="2018-03" db="EMBL/GenBank/DDBJ databases">
        <authorList>
            <person name="Keele B.F."/>
        </authorList>
    </citation>
    <scope>NUCLEOTIDE SEQUENCE [LARGE SCALE GENOMIC DNA]</scope>
    <source>
        <strain evidence="2 3">CECT 8811</strain>
    </source>
</reference>
<feature type="domain" description="Co-chaperone DjlA N-terminal" evidence="1">
    <location>
        <begin position="15"/>
        <end position="125"/>
    </location>
</feature>
<evidence type="ECO:0000313" key="2">
    <source>
        <dbReference type="EMBL" id="SPF75840.1"/>
    </source>
</evidence>
<dbReference type="EMBL" id="OMOI01000001">
    <property type="protein sequence ID" value="SPF75840.1"/>
    <property type="molecule type" value="Genomic_DNA"/>
</dbReference>
<organism evidence="2 3">
    <name type="scientific">Aliiroseovarius pelagivivens</name>
    <dbReference type="NCBI Taxonomy" id="1639690"/>
    <lineage>
        <taxon>Bacteria</taxon>
        <taxon>Pseudomonadati</taxon>
        <taxon>Pseudomonadota</taxon>
        <taxon>Alphaproteobacteria</taxon>
        <taxon>Rhodobacterales</taxon>
        <taxon>Paracoccaceae</taxon>
        <taxon>Aliiroseovarius</taxon>
    </lineage>
</organism>